<evidence type="ECO:0000313" key="1">
    <source>
        <dbReference type="EMBL" id="KAB8075735.1"/>
    </source>
</evidence>
<evidence type="ECO:0000313" key="2">
    <source>
        <dbReference type="Proteomes" id="UP000326565"/>
    </source>
</evidence>
<sequence>MWSFSSRWLRHSAGCLTSYFNSSGRYSGVVSDKSLVRCQAAFIFVVRCHLRLLVFDKRELGESIAQWLFICVILVDAEATSFRPVWIAVCDSVMLHK</sequence>
<dbReference type="EMBL" id="ML732190">
    <property type="protein sequence ID" value="KAB8075735.1"/>
    <property type="molecule type" value="Genomic_DNA"/>
</dbReference>
<gene>
    <name evidence="1" type="ORF">BDV29DRAFT_171419</name>
</gene>
<keyword evidence="2" id="KW-1185">Reference proteome</keyword>
<name>A0A5N5X6M4_9EURO</name>
<accession>A0A5N5X6M4</accession>
<dbReference type="AlphaFoldDB" id="A0A5N5X6M4"/>
<organism evidence="1 2">
    <name type="scientific">Aspergillus leporis</name>
    <dbReference type="NCBI Taxonomy" id="41062"/>
    <lineage>
        <taxon>Eukaryota</taxon>
        <taxon>Fungi</taxon>
        <taxon>Dikarya</taxon>
        <taxon>Ascomycota</taxon>
        <taxon>Pezizomycotina</taxon>
        <taxon>Eurotiomycetes</taxon>
        <taxon>Eurotiomycetidae</taxon>
        <taxon>Eurotiales</taxon>
        <taxon>Aspergillaceae</taxon>
        <taxon>Aspergillus</taxon>
        <taxon>Aspergillus subgen. Circumdati</taxon>
    </lineage>
</organism>
<dbReference type="Proteomes" id="UP000326565">
    <property type="component" value="Unassembled WGS sequence"/>
</dbReference>
<proteinExistence type="predicted"/>
<reference evidence="1 2" key="1">
    <citation type="submission" date="2019-04" db="EMBL/GenBank/DDBJ databases">
        <title>Friends and foes A comparative genomics study of 23 Aspergillus species from section Flavi.</title>
        <authorList>
            <consortium name="DOE Joint Genome Institute"/>
            <person name="Kjaerbolling I."/>
            <person name="Vesth T."/>
            <person name="Frisvad J.C."/>
            <person name="Nybo J.L."/>
            <person name="Theobald S."/>
            <person name="Kildgaard S."/>
            <person name="Isbrandt T."/>
            <person name="Kuo A."/>
            <person name="Sato A."/>
            <person name="Lyhne E.K."/>
            <person name="Kogle M.E."/>
            <person name="Wiebenga A."/>
            <person name="Kun R.S."/>
            <person name="Lubbers R.J."/>
            <person name="Makela M.R."/>
            <person name="Barry K."/>
            <person name="Chovatia M."/>
            <person name="Clum A."/>
            <person name="Daum C."/>
            <person name="Haridas S."/>
            <person name="He G."/>
            <person name="LaButti K."/>
            <person name="Lipzen A."/>
            <person name="Mondo S."/>
            <person name="Riley R."/>
            <person name="Salamov A."/>
            <person name="Simmons B.A."/>
            <person name="Magnuson J.K."/>
            <person name="Henrissat B."/>
            <person name="Mortensen U.H."/>
            <person name="Larsen T.O."/>
            <person name="Devries R.P."/>
            <person name="Grigoriev I.V."/>
            <person name="Machida M."/>
            <person name="Baker S.E."/>
            <person name="Andersen M.R."/>
        </authorList>
    </citation>
    <scope>NUCLEOTIDE SEQUENCE [LARGE SCALE GENOMIC DNA]</scope>
    <source>
        <strain evidence="1 2">CBS 151.66</strain>
    </source>
</reference>
<protein>
    <submittedName>
        <fullName evidence="1">Uncharacterized protein</fullName>
    </submittedName>
</protein>